<evidence type="ECO:0000256" key="4">
    <source>
        <dbReference type="ARBA" id="ARBA00022832"/>
    </source>
</evidence>
<keyword evidence="5 8" id="KW-0460">Magnesium</keyword>
<name>A0A1W1V938_DESTI</name>
<dbReference type="OrthoDB" id="517356at2"/>
<protein>
    <recommendedName>
        <fullName evidence="8">Holo-[acyl-carrier-protein] synthase</fullName>
        <shortName evidence="8">Holo-ACP synthase</shortName>
        <ecNumber evidence="8">2.7.8.7</ecNumber>
    </recommendedName>
    <alternativeName>
        <fullName evidence="8">4'-phosphopantetheinyl transferase AcpS</fullName>
    </alternativeName>
</protein>
<sequence length="124" mass="13744">MIIGIGTDIIEIDRMKEALQTNLRLSERLFTSGELDYCQQKCNSFESFAARFAAKEAMTKALGTGFRNYNWTDIEVVKDDLGKPSINLKGNALMKAEELGVTHIHLSLSHGKDYATAMVVLEGS</sequence>
<dbReference type="Gene3D" id="3.90.470.20">
    <property type="entry name" value="4'-phosphopantetheinyl transferase domain"/>
    <property type="match status" value="1"/>
</dbReference>
<keyword evidence="4 8" id="KW-0276">Fatty acid metabolism</keyword>
<dbReference type="NCBIfam" id="TIGR00516">
    <property type="entry name" value="acpS"/>
    <property type="match status" value="1"/>
</dbReference>
<dbReference type="EC" id="2.7.8.7" evidence="8"/>
<evidence type="ECO:0000256" key="5">
    <source>
        <dbReference type="ARBA" id="ARBA00022842"/>
    </source>
</evidence>
<accession>A0A1W1V938</accession>
<dbReference type="EMBL" id="FWWT01000016">
    <property type="protein sequence ID" value="SMB89571.1"/>
    <property type="molecule type" value="Genomic_DNA"/>
</dbReference>
<dbReference type="InterPro" id="IPR004568">
    <property type="entry name" value="Ppantetheine-prot_Trfase_dom"/>
</dbReference>
<keyword evidence="6 8" id="KW-0443">Lipid metabolism</keyword>
<keyword evidence="2 8" id="KW-0808">Transferase</keyword>
<dbReference type="GO" id="GO:0000287">
    <property type="term" value="F:magnesium ion binding"/>
    <property type="evidence" value="ECO:0007669"/>
    <property type="project" value="UniProtKB-UniRule"/>
</dbReference>
<evidence type="ECO:0000256" key="1">
    <source>
        <dbReference type="ARBA" id="ARBA00022516"/>
    </source>
</evidence>
<dbReference type="HAMAP" id="MF_00101">
    <property type="entry name" value="AcpS"/>
    <property type="match status" value="1"/>
</dbReference>
<dbReference type="InterPro" id="IPR037143">
    <property type="entry name" value="4-PPantetheinyl_Trfase_dom_sf"/>
</dbReference>
<evidence type="ECO:0000256" key="3">
    <source>
        <dbReference type="ARBA" id="ARBA00022723"/>
    </source>
</evidence>
<keyword evidence="1 8" id="KW-0444">Lipid biosynthesis</keyword>
<keyword evidence="3 8" id="KW-0479">Metal-binding</keyword>
<keyword evidence="7 8" id="KW-0275">Fatty acid biosynthesis</keyword>
<evidence type="ECO:0000256" key="2">
    <source>
        <dbReference type="ARBA" id="ARBA00022679"/>
    </source>
</evidence>
<dbReference type="AlphaFoldDB" id="A0A1W1V938"/>
<keyword evidence="11" id="KW-1185">Reference proteome</keyword>
<comment type="function">
    <text evidence="8">Transfers the 4'-phosphopantetheine moiety from coenzyme A to a Ser of acyl-carrier-protein.</text>
</comment>
<evidence type="ECO:0000256" key="6">
    <source>
        <dbReference type="ARBA" id="ARBA00023098"/>
    </source>
</evidence>
<evidence type="ECO:0000313" key="11">
    <source>
        <dbReference type="Proteomes" id="UP000192731"/>
    </source>
</evidence>
<proteinExistence type="inferred from homology"/>
<comment type="similarity">
    <text evidence="8">Belongs to the P-Pant transferase superfamily. AcpS family.</text>
</comment>
<feature type="binding site" evidence="8">
    <location>
        <position position="8"/>
    </location>
    <ligand>
        <name>Mg(2+)</name>
        <dbReference type="ChEBI" id="CHEBI:18420"/>
    </ligand>
</feature>
<reference evidence="10 11" key="1">
    <citation type="submission" date="2017-04" db="EMBL/GenBank/DDBJ databases">
        <authorList>
            <person name="Afonso C.L."/>
            <person name="Miller P.J."/>
            <person name="Scott M.A."/>
            <person name="Spackman E."/>
            <person name="Goraichik I."/>
            <person name="Dimitrov K.M."/>
            <person name="Suarez D.L."/>
            <person name="Swayne D.E."/>
        </authorList>
    </citation>
    <scope>NUCLEOTIDE SEQUENCE [LARGE SCALE GENOMIC DNA]</scope>
    <source>
        <strain evidence="10 11">DSM 11270</strain>
    </source>
</reference>
<evidence type="ECO:0000259" key="9">
    <source>
        <dbReference type="Pfam" id="PF01648"/>
    </source>
</evidence>
<evidence type="ECO:0000313" key="10">
    <source>
        <dbReference type="EMBL" id="SMB89571.1"/>
    </source>
</evidence>
<gene>
    <name evidence="8" type="primary">acpS</name>
    <name evidence="10" type="ORF">SAMN00017405_0629</name>
</gene>
<evidence type="ECO:0000256" key="7">
    <source>
        <dbReference type="ARBA" id="ARBA00023160"/>
    </source>
</evidence>
<dbReference type="InterPro" id="IPR008278">
    <property type="entry name" value="4-PPantetheinyl_Trfase_dom"/>
</dbReference>
<feature type="domain" description="4'-phosphopantetheinyl transferase" evidence="9">
    <location>
        <begin position="4"/>
        <end position="118"/>
    </location>
</feature>
<comment type="subcellular location">
    <subcellularLocation>
        <location evidence="8">Cytoplasm</location>
    </subcellularLocation>
</comment>
<dbReference type="GO" id="GO:0006633">
    <property type="term" value="P:fatty acid biosynthetic process"/>
    <property type="evidence" value="ECO:0007669"/>
    <property type="project" value="UniProtKB-UniRule"/>
</dbReference>
<dbReference type="GO" id="GO:0005737">
    <property type="term" value="C:cytoplasm"/>
    <property type="evidence" value="ECO:0007669"/>
    <property type="project" value="UniProtKB-SubCell"/>
</dbReference>
<dbReference type="NCBIfam" id="TIGR00556">
    <property type="entry name" value="pantethn_trn"/>
    <property type="match status" value="1"/>
</dbReference>
<dbReference type="SUPFAM" id="SSF56214">
    <property type="entry name" value="4'-phosphopantetheinyl transferase"/>
    <property type="match status" value="1"/>
</dbReference>
<dbReference type="Proteomes" id="UP000192731">
    <property type="component" value="Unassembled WGS sequence"/>
</dbReference>
<evidence type="ECO:0000256" key="8">
    <source>
        <dbReference type="HAMAP-Rule" id="MF_00101"/>
    </source>
</evidence>
<keyword evidence="8" id="KW-0963">Cytoplasm</keyword>
<dbReference type="RefSeq" id="WP_084053011.1">
    <property type="nucleotide sequence ID" value="NZ_FWWT01000016.1"/>
</dbReference>
<dbReference type="STRING" id="656914.SAMN00017405_0629"/>
<dbReference type="GO" id="GO:0008897">
    <property type="term" value="F:holo-[acyl-carrier-protein] synthase activity"/>
    <property type="evidence" value="ECO:0007669"/>
    <property type="project" value="UniProtKB-UniRule"/>
</dbReference>
<feature type="binding site" evidence="8">
    <location>
        <position position="56"/>
    </location>
    <ligand>
        <name>Mg(2+)</name>
        <dbReference type="ChEBI" id="CHEBI:18420"/>
    </ligand>
</feature>
<organism evidence="10 11">
    <name type="scientific">Desulfonispora thiosulfatigenes DSM 11270</name>
    <dbReference type="NCBI Taxonomy" id="656914"/>
    <lineage>
        <taxon>Bacteria</taxon>
        <taxon>Bacillati</taxon>
        <taxon>Bacillota</taxon>
        <taxon>Clostridia</taxon>
        <taxon>Eubacteriales</taxon>
        <taxon>Peptococcaceae</taxon>
        <taxon>Desulfonispora</taxon>
    </lineage>
</organism>
<comment type="cofactor">
    <cofactor evidence="8">
        <name>Mg(2+)</name>
        <dbReference type="ChEBI" id="CHEBI:18420"/>
    </cofactor>
</comment>
<dbReference type="NCBIfam" id="NF000832">
    <property type="entry name" value="PRK00070.3-2"/>
    <property type="match status" value="1"/>
</dbReference>
<comment type="catalytic activity">
    <reaction evidence="8">
        <text>apo-[ACP] + CoA = holo-[ACP] + adenosine 3',5'-bisphosphate + H(+)</text>
        <dbReference type="Rhea" id="RHEA:12068"/>
        <dbReference type="Rhea" id="RHEA-COMP:9685"/>
        <dbReference type="Rhea" id="RHEA-COMP:9690"/>
        <dbReference type="ChEBI" id="CHEBI:15378"/>
        <dbReference type="ChEBI" id="CHEBI:29999"/>
        <dbReference type="ChEBI" id="CHEBI:57287"/>
        <dbReference type="ChEBI" id="CHEBI:58343"/>
        <dbReference type="ChEBI" id="CHEBI:64479"/>
        <dbReference type="EC" id="2.7.8.7"/>
    </reaction>
</comment>
<dbReference type="InterPro" id="IPR002582">
    <property type="entry name" value="ACPS"/>
</dbReference>
<dbReference type="Pfam" id="PF01648">
    <property type="entry name" value="ACPS"/>
    <property type="match status" value="1"/>
</dbReference>